<dbReference type="EMBL" id="JAHYIQ010000003">
    <property type="protein sequence ID" value="KAK1134339.1"/>
    <property type="molecule type" value="Genomic_DNA"/>
</dbReference>
<proteinExistence type="predicted"/>
<evidence type="ECO:0000256" key="1">
    <source>
        <dbReference type="SAM" id="MobiDB-lite"/>
    </source>
</evidence>
<sequence length="85" mass="9367">MLTLSYINLSFEEKEDGKLTLWFRGVLERLLRPLMRMLSLKKDTSQGEGGPPASSHSASSVVDASNVASNTIMPPSPTCRSKKRD</sequence>
<feature type="compositionally biased region" description="Low complexity" evidence="1">
    <location>
        <begin position="53"/>
        <end position="69"/>
    </location>
</feature>
<evidence type="ECO:0000313" key="2">
    <source>
        <dbReference type="EMBL" id="KAK1134339.1"/>
    </source>
</evidence>
<accession>A0AA40GAU4</accession>
<dbReference type="Proteomes" id="UP001177670">
    <property type="component" value="Unassembled WGS sequence"/>
</dbReference>
<name>A0AA40GAU4_9HYME</name>
<keyword evidence="3" id="KW-1185">Reference proteome</keyword>
<feature type="region of interest" description="Disordered" evidence="1">
    <location>
        <begin position="42"/>
        <end position="85"/>
    </location>
</feature>
<comment type="caution">
    <text evidence="2">The sequence shown here is derived from an EMBL/GenBank/DDBJ whole genome shotgun (WGS) entry which is preliminary data.</text>
</comment>
<dbReference type="AlphaFoldDB" id="A0AA40GAU4"/>
<protein>
    <submittedName>
        <fullName evidence="2">Uncharacterized protein</fullName>
    </submittedName>
</protein>
<organism evidence="2 3">
    <name type="scientific">Melipona bicolor</name>
    <dbReference type="NCBI Taxonomy" id="60889"/>
    <lineage>
        <taxon>Eukaryota</taxon>
        <taxon>Metazoa</taxon>
        <taxon>Ecdysozoa</taxon>
        <taxon>Arthropoda</taxon>
        <taxon>Hexapoda</taxon>
        <taxon>Insecta</taxon>
        <taxon>Pterygota</taxon>
        <taxon>Neoptera</taxon>
        <taxon>Endopterygota</taxon>
        <taxon>Hymenoptera</taxon>
        <taxon>Apocrita</taxon>
        <taxon>Aculeata</taxon>
        <taxon>Apoidea</taxon>
        <taxon>Anthophila</taxon>
        <taxon>Apidae</taxon>
        <taxon>Melipona</taxon>
    </lineage>
</organism>
<evidence type="ECO:0000313" key="3">
    <source>
        <dbReference type="Proteomes" id="UP001177670"/>
    </source>
</evidence>
<reference evidence="2" key="1">
    <citation type="submission" date="2021-10" db="EMBL/GenBank/DDBJ databases">
        <title>Melipona bicolor Genome sequencing and assembly.</title>
        <authorList>
            <person name="Araujo N.S."/>
            <person name="Arias M.C."/>
        </authorList>
    </citation>
    <scope>NUCLEOTIDE SEQUENCE</scope>
    <source>
        <strain evidence="2">USP_2M_L1-L4_2017</strain>
        <tissue evidence="2">Whole body</tissue>
    </source>
</reference>
<gene>
    <name evidence="2" type="ORF">K0M31_012110</name>
</gene>